<gene>
    <name evidence="1" type="ORF">STHERMO_0047</name>
</gene>
<proteinExistence type="predicted"/>
<protein>
    <submittedName>
        <fullName evidence="1">Uncharacterized protein</fullName>
    </submittedName>
</protein>
<organism evidence="1 2">
    <name type="scientific">Streptococcus thermophilus</name>
    <dbReference type="NCBI Taxonomy" id="1308"/>
    <lineage>
        <taxon>Bacteria</taxon>
        <taxon>Bacillati</taxon>
        <taxon>Bacillota</taxon>
        <taxon>Bacilli</taxon>
        <taxon>Lactobacillales</taxon>
        <taxon>Streptococcaceae</taxon>
        <taxon>Streptococcus</taxon>
    </lineage>
</organism>
<name>A0A8D6U8N9_STRTR</name>
<dbReference type="Proteomes" id="UP000509791">
    <property type="component" value="Chromosome"/>
</dbReference>
<accession>A0A8D6U8N9</accession>
<evidence type="ECO:0000313" key="1">
    <source>
        <dbReference type="EMBL" id="CAD0150559.1"/>
    </source>
</evidence>
<dbReference type="EMBL" id="LR822027">
    <property type="protein sequence ID" value="CAD0150559.1"/>
    <property type="molecule type" value="Genomic_DNA"/>
</dbReference>
<dbReference type="AlphaFoldDB" id="A0A8D6U8N9"/>
<sequence>MEKLEYKRSLLIKLLYLFSSIPEITEENKGAFDIIFSQDFHSFFD</sequence>
<reference evidence="1 2" key="1">
    <citation type="submission" date="2020-06" db="EMBL/GenBank/DDBJ databases">
        <authorList>
            <person name="Chuat V."/>
        </authorList>
    </citation>
    <scope>NUCLEOTIDE SEQUENCE [LARGE SCALE GENOMIC DNA]</scope>
    <source>
        <strain evidence="1">STH_CIRM_998</strain>
    </source>
</reference>
<evidence type="ECO:0000313" key="2">
    <source>
        <dbReference type="Proteomes" id="UP000509791"/>
    </source>
</evidence>